<evidence type="ECO:0000313" key="10">
    <source>
        <dbReference type="Proteomes" id="UP000293671"/>
    </source>
</evidence>
<dbReference type="GO" id="GO:0022857">
    <property type="term" value="F:transmembrane transporter activity"/>
    <property type="evidence" value="ECO:0007669"/>
    <property type="project" value="InterPro"/>
</dbReference>
<evidence type="ECO:0000256" key="7">
    <source>
        <dbReference type="RuleBase" id="RU003879"/>
    </source>
</evidence>
<dbReference type="AlphaFoldDB" id="A0A4Q7W0S1"/>
<comment type="similarity">
    <text evidence="2 7">Belongs to the ExbD/TolR family.</text>
</comment>
<organism evidence="9 10">
    <name type="scientific">Rivibacter subsaxonicus</name>
    <dbReference type="NCBI Taxonomy" id="457575"/>
    <lineage>
        <taxon>Bacteria</taxon>
        <taxon>Pseudomonadati</taxon>
        <taxon>Pseudomonadota</taxon>
        <taxon>Betaproteobacteria</taxon>
        <taxon>Burkholderiales</taxon>
        <taxon>Rivibacter</taxon>
    </lineage>
</organism>
<proteinExistence type="inferred from homology"/>
<evidence type="ECO:0000313" key="9">
    <source>
        <dbReference type="EMBL" id="RZU02791.1"/>
    </source>
</evidence>
<evidence type="ECO:0000256" key="5">
    <source>
        <dbReference type="ARBA" id="ARBA00022989"/>
    </source>
</evidence>
<keyword evidence="3" id="KW-1003">Cell membrane</keyword>
<evidence type="ECO:0000256" key="6">
    <source>
        <dbReference type="ARBA" id="ARBA00023136"/>
    </source>
</evidence>
<reference evidence="9 10" key="1">
    <citation type="submission" date="2019-02" db="EMBL/GenBank/DDBJ databases">
        <title>Genomic Encyclopedia of Type Strains, Phase IV (KMG-IV): sequencing the most valuable type-strain genomes for metagenomic binning, comparative biology and taxonomic classification.</title>
        <authorList>
            <person name="Goeker M."/>
        </authorList>
    </citation>
    <scope>NUCLEOTIDE SEQUENCE [LARGE SCALE GENOMIC DNA]</scope>
    <source>
        <strain evidence="9 10">DSM 19570</strain>
    </source>
</reference>
<keyword evidence="7" id="KW-0653">Protein transport</keyword>
<protein>
    <submittedName>
        <fullName evidence="9">Biopolymer transport protein ExbD</fullName>
    </submittedName>
</protein>
<keyword evidence="7" id="KW-0813">Transport</keyword>
<keyword evidence="4 7" id="KW-0812">Transmembrane</keyword>
<evidence type="ECO:0000256" key="1">
    <source>
        <dbReference type="ARBA" id="ARBA00004162"/>
    </source>
</evidence>
<feature type="transmembrane region" description="Helical" evidence="8">
    <location>
        <begin position="12"/>
        <end position="35"/>
    </location>
</feature>
<keyword evidence="10" id="KW-1185">Reference proteome</keyword>
<dbReference type="Proteomes" id="UP000293671">
    <property type="component" value="Unassembled WGS sequence"/>
</dbReference>
<accession>A0A4Q7W0S1</accession>
<dbReference type="InterPro" id="IPR003400">
    <property type="entry name" value="ExbD"/>
</dbReference>
<evidence type="ECO:0000256" key="8">
    <source>
        <dbReference type="SAM" id="Phobius"/>
    </source>
</evidence>
<comment type="subcellular location">
    <subcellularLocation>
        <location evidence="1">Cell membrane</location>
        <topology evidence="1">Single-pass membrane protein</topology>
    </subcellularLocation>
    <subcellularLocation>
        <location evidence="7">Cell membrane</location>
        <topology evidence="7">Single-pass type II membrane protein</topology>
    </subcellularLocation>
</comment>
<dbReference type="GO" id="GO:0015031">
    <property type="term" value="P:protein transport"/>
    <property type="evidence" value="ECO:0007669"/>
    <property type="project" value="UniProtKB-KW"/>
</dbReference>
<dbReference type="OrthoDB" id="9150865at2"/>
<dbReference type="EMBL" id="SHKP01000004">
    <property type="protein sequence ID" value="RZU02791.1"/>
    <property type="molecule type" value="Genomic_DNA"/>
</dbReference>
<comment type="caution">
    <text evidence="9">The sequence shown here is derived from an EMBL/GenBank/DDBJ whole genome shotgun (WGS) entry which is preliminary data.</text>
</comment>
<evidence type="ECO:0000256" key="3">
    <source>
        <dbReference type="ARBA" id="ARBA00022475"/>
    </source>
</evidence>
<dbReference type="GO" id="GO:0005886">
    <property type="term" value="C:plasma membrane"/>
    <property type="evidence" value="ECO:0007669"/>
    <property type="project" value="UniProtKB-SubCell"/>
</dbReference>
<keyword evidence="6 8" id="KW-0472">Membrane</keyword>
<evidence type="ECO:0000256" key="2">
    <source>
        <dbReference type="ARBA" id="ARBA00005811"/>
    </source>
</evidence>
<dbReference type="Pfam" id="PF02472">
    <property type="entry name" value="ExbD"/>
    <property type="match status" value="1"/>
</dbReference>
<dbReference type="RefSeq" id="WP_130430520.1">
    <property type="nucleotide sequence ID" value="NZ_SHKP01000004.1"/>
</dbReference>
<evidence type="ECO:0000256" key="4">
    <source>
        <dbReference type="ARBA" id="ARBA00022692"/>
    </source>
</evidence>
<gene>
    <name evidence="9" type="ORF">EV670_0820</name>
</gene>
<keyword evidence="5 8" id="KW-1133">Transmembrane helix</keyword>
<sequence>MRVRRPRKQAAHLEITAFINLIVVLVPFLLSTAVFSRLAVLELTLPAQSSGAGQLEENKLLLEVVLWPERIDVGGRIGGLRQSIPNLAGGGYDVATLSALMVQLKSEHPQELEATILAQPDTPYDALVKVMDSVRSTYVTQGPKIIRDELFPNISIGDAPVPKKVAAR</sequence>
<name>A0A4Q7W0S1_9BURK</name>